<keyword evidence="2" id="KW-1185">Reference proteome</keyword>
<protein>
    <submittedName>
        <fullName evidence="1">Uncharacterized protein</fullName>
    </submittedName>
</protein>
<organism evidence="1 2">
    <name type="scientific">Microbacterium marinum</name>
    <dbReference type="NCBI Taxonomy" id="421115"/>
    <lineage>
        <taxon>Bacteria</taxon>
        <taxon>Bacillati</taxon>
        <taxon>Actinomycetota</taxon>
        <taxon>Actinomycetes</taxon>
        <taxon>Micrococcales</taxon>
        <taxon>Microbacteriaceae</taxon>
        <taxon>Microbacterium</taxon>
    </lineage>
</organism>
<name>A0A7W7FIR3_9MICO</name>
<evidence type="ECO:0000313" key="2">
    <source>
        <dbReference type="Proteomes" id="UP000573729"/>
    </source>
</evidence>
<dbReference type="RefSeq" id="WP_184220933.1">
    <property type="nucleotide sequence ID" value="NZ_CP085219.1"/>
</dbReference>
<sequence>MSMDAADADARREDLVSTLDVIEDQPLSERAAAYALLHDDLARRLESGPRDRLA</sequence>
<dbReference type="EMBL" id="JACHMD010000001">
    <property type="protein sequence ID" value="MBB4667686.1"/>
    <property type="molecule type" value="Genomic_DNA"/>
</dbReference>
<gene>
    <name evidence="1" type="ORF">BKA24_002395</name>
</gene>
<comment type="caution">
    <text evidence="1">The sequence shown here is derived from an EMBL/GenBank/DDBJ whole genome shotgun (WGS) entry which is preliminary data.</text>
</comment>
<dbReference type="AlphaFoldDB" id="A0A7W7FIR3"/>
<reference evidence="1 2" key="1">
    <citation type="submission" date="2020-08" db="EMBL/GenBank/DDBJ databases">
        <title>Sequencing the genomes of 1000 actinobacteria strains.</title>
        <authorList>
            <person name="Klenk H.-P."/>
        </authorList>
    </citation>
    <scope>NUCLEOTIDE SEQUENCE [LARGE SCALE GENOMIC DNA]</scope>
    <source>
        <strain evidence="1 2">DSM 24947</strain>
    </source>
</reference>
<accession>A0A7W7FIR3</accession>
<proteinExistence type="predicted"/>
<evidence type="ECO:0000313" key="1">
    <source>
        <dbReference type="EMBL" id="MBB4667686.1"/>
    </source>
</evidence>
<dbReference type="Proteomes" id="UP000573729">
    <property type="component" value="Unassembled WGS sequence"/>
</dbReference>